<dbReference type="SMART" id="SM00355">
    <property type="entry name" value="ZnF_C2H2"/>
    <property type="match status" value="3"/>
</dbReference>
<accession>A0A1E3P229</accession>
<protein>
    <recommendedName>
        <fullName evidence="1">C2H2-type domain-containing protein</fullName>
    </recommendedName>
</protein>
<evidence type="ECO:0000313" key="2">
    <source>
        <dbReference type="EMBL" id="ODQ59403.1"/>
    </source>
</evidence>
<name>A0A1E3P229_WICAA</name>
<feature type="domain" description="C2H2-type" evidence="1">
    <location>
        <begin position="57"/>
        <end position="78"/>
    </location>
</feature>
<organism evidence="2 3">
    <name type="scientific">Wickerhamomyces anomalus (strain ATCC 58044 / CBS 1984 / NCYC 433 / NRRL Y-366-8)</name>
    <name type="common">Yeast</name>
    <name type="synonym">Hansenula anomala</name>
    <dbReference type="NCBI Taxonomy" id="683960"/>
    <lineage>
        <taxon>Eukaryota</taxon>
        <taxon>Fungi</taxon>
        <taxon>Dikarya</taxon>
        <taxon>Ascomycota</taxon>
        <taxon>Saccharomycotina</taxon>
        <taxon>Saccharomycetes</taxon>
        <taxon>Phaffomycetales</taxon>
        <taxon>Wickerhamomycetaceae</taxon>
        <taxon>Wickerhamomyces</taxon>
    </lineage>
</organism>
<dbReference type="InterPro" id="IPR039258">
    <property type="entry name" value="ZNF511"/>
</dbReference>
<dbReference type="PROSITE" id="PS00028">
    <property type="entry name" value="ZINC_FINGER_C2H2_1"/>
    <property type="match status" value="1"/>
</dbReference>
<keyword evidence="3" id="KW-1185">Reference proteome</keyword>
<reference evidence="2 3" key="1">
    <citation type="journal article" date="2016" name="Proc. Natl. Acad. Sci. U.S.A.">
        <title>Comparative genomics of biotechnologically important yeasts.</title>
        <authorList>
            <person name="Riley R."/>
            <person name="Haridas S."/>
            <person name="Wolfe K.H."/>
            <person name="Lopes M.R."/>
            <person name="Hittinger C.T."/>
            <person name="Goeker M."/>
            <person name="Salamov A.A."/>
            <person name="Wisecaver J.H."/>
            <person name="Long T.M."/>
            <person name="Calvey C.H."/>
            <person name="Aerts A.L."/>
            <person name="Barry K.W."/>
            <person name="Choi C."/>
            <person name="Clum A."/>
            <person name="Coughlan A.Y."/>
            <person name="Deshpande S."/>
            <person name="Douglass A.P."/>
            <person name="Hanson S.J."/>
            <person name="Klenk H.-P."/>
            <person name="LaButti K.M."/>
            <person name="Lapidus A."/>
            <person name="Lindquist E.A."/>
            <person name="Lipzen A.M."/>
            <person name="Meier-Kolthoff J.P."/>
            <person name="Ohm R.A."/>
            <person name="Otillar R.P."/>
            <person name="Pangilinan J.L."/>
            <person name="Peng Y."/>
            <person name="Rokas A."/>
            <person name="Rosa C.A."/>
            <person name="Scheuner C."/>
            <person name="Sibirny A.A."/>
            <person name="Slot J.C."/>
            <person name="Stielow J.B."/>
            <person name="Sun H."/>
            <person name="Kurtzman C.P."/>
            <person name="Blackwell M."/>
            <person name="Grigoriev I.V."/>
            <person name="Jeffries T.W."/>
        </authorList>
    </citation>
    <scope>NUCLEOTIDE SEQUENCE [LARGE SCALE GENOMIC DNA]</scope>
    <source>
        <strain evidence="3">ATCC 58044 / CBS 1984 / NCYC 433 / NRRL Y-366-8</strain>
    </source>
</reference>
<sequence length="143" mass="16644">MSKRKIEDEDTIEDPQHISAIDSPIIVHCDLAPCHHKPFASSLEYESHYLNNHQHKCLSCKSIFPNEQFLDLHLSEFHDPFNAIRKERGEKIYRCFSVGCDKVCSSPQKRKLHLIDKHQYPKNFLFSIVKTGLRPNQTSLLKS</sequence>
<dbReference type="EMBL" id="KV454211">
    <property type="protein sequence ID" value="ODQ59403.1"/>
    <property type="molecule type" value="Genomic_DNA"/>
</dbReference>
<dbReference type="RefSeq" id="XP_019038610.1">
    <property type="nucleotide sequence ID" value="XM_019182029.1"/>
</dbReference>
<dbReference type="Proteomes" id="UP000094112">
    <property type="component" value="Unassembled WGS sequence"/>
</dbReference>
<dbReference type="InterPro" id="IPR013087">
    <property type="entry name" value="Znf_C2H2_type"/>
</dbReference>
<gene>
    <name evidence="2" type="ORF">WICANDRAFT_33082</name>
</gene>
<dbReference type="OrthoDB" id="18440at2759"/>
<evidence type="ECO:0000313" key="3">
    <source>
        <dbReference type="Proteomes" id="UP000094112"/>
    </source>
</evidence>
<evidence type="ECO:0000259" key="1">
    <source>
        <dbReference type="PROSITE" id="PS00028"/>
    </source>
</evidence>
<dbReference type="PANTHER" id="PTHR21354:SF0">
    <property type="entry name" value="ZINC FINGER PROTEIN 511"/>
    <property type="match status" value="1"/>
</dbReference>
<dbReference type="STRING" id="683960.A0A1E3P229"/>
<dbReference type="PANTHER" id="PTHR21354">
    <property type="entry name" value="ZINC FINGER PROTEIN 511"/>
    <property type="match status" value="1"/>
</dbReference>
<dbReference type="GeneID" id="30199275"/>
<dbReference type="AlphaFoldDB" id="A0A1E3P229"/>
<proteinExistence type="predicted"/>